<keyword evidence="9" id="KW-1185">Reference proteome</keyword>
<sequence>MLDNLILKKLMKSSFNIPLEVTYPNGKTEVYGEGVPEVKVKFNKDISLKDLRKNASITLGEAYMDGDIEVEGSLQKLIKAAYDAHDSFLYNKHLKHFLPKQDHSVQESQNDVQSHYDIGNDFYKLWLDPTMTYSCAYFEKENDSLEKAQINKVHHILHKLDSHPGQTLLDIGCGWGTLMLTAAQDYGLSVVGVTLSQEQYDFVSKRIKELGLEGKAEVYLLDYRKLDHVPFDYITSVGMFEHVGQEGLAEYFQRISQYLKPEGVALIHGITRQQGGAYNGWINKYIFPGGYVPGMNENLTHIIHAGMQVADLEMLRRHYQKTLEIWDSNFKAVLPEVQKIHDERFIRMWDLYLQACAASFEAGNIDVMQFLLSKGPSGKDLPMTRNYIYEKEIK</sequence>
<dbReference type="eggNOG" id="COG2230">
    <property type="taxonomic scope" value="Bacteria"/>
</dbReference>
<dbReference type="STRING" id="1122146.IV53_GL000210"/>
<dbReference type="PATRIC" id="fig|1122146.4.peg.212"/>
<dbReference type="AlphaFoldDB" id="A0A0R2KME2"/>
<dbReference type="GO" id="GO:0008610">
    <property type="term" value="P:lipid biosynthetic process"/>
    <property type="evidence" value="ECO:0007669"/>
    <property type="project" value="InterPro"/>
</dbReference>
<proteinExistence type="inferred from homology"/>
<comment type="caution">
    <text evidence="8">The sequence shown here is derived from an EMBL/GenBank/DDBJ whole genome shotgun (WGS) entry which is preliminary data.</text>
</comment>
<reference evidence="8 9" key="1">
    <citation type="journal article" date="2015" name="Genome Announc.">
        <title>Expanding the biotechnology potential of lactobacilli through comparative genomics of 213 strains and associated genera.</title>
        <authorList>
            <person name="Sun Z."/>
            <person name="Harris H.M."/>
            <person name="McCann A."/>
            <person name="Guo C."/>
            <person name="Argimon S."/>
            <person name="Zhang W."/>
            <person name="Yang X."/>
            <person name="Jeffery I.B."/>
            <person name="Cooney J.C."/>
            <person name="Kagawa T.F."/>
            <person name="Liu W."/>
            <person name="Song Y."/>
            <person name="Salvetti E."/>
            <person name="Wrobel A."/>
            <person name="Rasinkangas P."/>
            <person name="Parkhill J."/>
            <person name="Rea M.C."/>
            <person name="O'Sullivan O."/>
            <person name="Ritari J."/>
            <person name="Douillard F.P."/>
            <person name="Paul Ross R."/>
            <person name="Yang R."/>
            <person name="Briner A.E."/>
            <person name="Felis G.E."/>
            <person name="de Vos W.M."/>
            <person name="Barrangou R."/>
            <person name="Klaenhammer T.R."/>
            <person name="Caufield P.W."/>
            <person name="Cui Y."/>
            <person name="Zhang H."/>
            <person name="O'Toole P.W."/>
        </authorList>
    </citation>
    <scope>NUCLEOTIDE SEQUENCE [LARGE SCALE GENOMIC DNA]</scope>
    <source>
        <strain evidence="8 9">DSM 22408</strain>
    </source>
</reference>
<dbReference type="Gene3D" id="3.40.50.150">
    <property type="entry name" value="Vaccinia Virus protein VP39"/>
    <property type="match status" value="1"/>
</dbReference>
<dbReference type="PANTHER" id="PTHR43667">
    <property type="entry name" value="CYCLOPROPANE-FATTY-ACYL-PHOSPHOLIPID SYNTHASE"/>
    <property type="match status" value="1"/>
</dbReference>
<evidence type="ECO:0000313" key="9">
    <source>
        <dbReference type="Proteomes" id="UP000051500"/>
    </source>
</evidence>
<protein>
    <submittedName>
        <fullName evidence="8">Methyltransferase domain protein</fullName>
    </submittedName>
</protein>
<dbReference type="EMBL" id="JQBZ01000002">
    <property type="protein sequence ID" value="KRN90568.1"/>
    <property type="molecule type" value="Genomic_DNA"/>
</dbReference>
<evidence type="ECO:0000256" key="4">
    <source>
        <dbReference type="ARBA" id="ARBA00022691"/>
    </source>
</evidence>
<dbReference type="PIRSF" id="PIRSF003085">
    <property type="entry name" value="CMAS"/>
    <property type="match status" value="1"/>
</dbReference>
<dbReference type="Proteomes" id="UP000051500">
    <property type="component" value="Unassembled WGS sequence"/>
</dbReference>
<comment type="similarity">
    <text evidence="1">Belongs to the CFA/CMAS family.</text>
</comment>
<dbReference type="InterPro" id="IPR050723">
    <property type="entry name" value="CFA/CMAS"/>
</dbReference>
<keyword evidence="4" id="KW-0949">S-adenosyl-L-methionine</keyword>
<evidence type="ECO:0000259" key="7">
    <source>
        <dbReference type="Pfam" id="PF25371"/>
    </source>
</evidence>
<keyword evidence="2 8" id="KW-0489">Methyltransferase</keyword>
<accession>A0A0R2KME2</accession>
<dbReference type="RefSeq" id="WP_027106592.1">
    <property type="nucleotide sequence ID" value="NZ_AUHP01000014.1"/>
</dbReference>
<dbReference type="InterPro" id="IPR057206">
    <property type="entry name" value="DUF7884"/>
</dbReference>
<dbReference type="PANTHER" id="PTHR43667:SF1">
    <property type="entry name" value="CYCLOPROPANE-FATTY-ACYL-PHOSPHOLIPID SYNTHASE"/>
    <property type="match status" value="1"/>
</dbReference>
<organism evidence="8 9">
    <name type="scientific">Ligilactobacillus ceti DSM 22408</name>
    <dbReference type="NCBI Taxonomy" id="1122146"/>
    <lineage>
        <taxon>Bacteria</taxon>
        <taxon>Bacillati</taxon>
        <taxon>Bacillota</taxon>
        <taxon>Bacilli</taxon>
        <taxon>Lactobacillales</taxon>
        <taxon>Lactobacillaceae</taxon>
        <taxon>Ligilactobacillus</taxon>
    </lineage>
</organism>
<gene>
    <name evidence="8" type="ORF">IV53_GL000210</name>
</gene>
<dbReference type="OrthoDB" id="9782855at2"/>
<dbReference type="Pfam" id="PF25371">
    <property type="entry name" value="DUF7884"/>
    <property type="match status" value="1"/>
</dbReference>
<dbReference type="SUPFAM" id="SSF53335">
    <property type="entry name" value="S-adenosyl-L-methionine-dependent methyltransferases"/>
    <property type="match status" value="1"/>
</dbReference>
<name>A0A0R2KME2_9LACO</name>
<dbReference type="InterPro" id="IPR003333">
    <property type="entry name" value="CMAS"/>
</dbReference>
<feature type="domain" description="DUF7884" evidence="7">
    <location>
        <begin position="6"/>
        <end position="92"/>
    </location>
</feature>
<keyword evidence="5" id="KW-0443">Lipid metabolism</keyword>
<evidence type="ECO:0000256" key="2">
    <source>
        <dbReference type="ARBA" id="ARBA00022603"/>
    </source>
</evidence>
<evidence type="ECO:0000256" key="3">
    <source>
        <dbReference type="ARBA" id="ARBA00022679"/>
    </source>
</evidence>
<dbReference type="Pfam" id="PF02353">
    <property type="entry name" value="CMAS"/>
    <property type="match status" value="1"/>
</dbReference>
<dbReference type="GO" id="GO:0008168">
    <property type="term" value="F:methyltransferase activity"/>
    <property type="evidence" value="ECO:0007669"/>
    <property type="project" value="UniProtKB-KW"/>
</dbReference>
<feature type="active site" evidence="6">
    <location>
        <position position="356"/>
    </location>
</feature>
<dbReference type="GO" id="GO:0032259">
    <property type="term" value="P:methylation"/>
    <property type="evidence" value="ECO:0007669"/>
    <property type="project" value="UniProtKB-KW"/>
</dbReference>
<dbReference type="CDD" id="cd02440">
    <property type="entry name" value="AdoMet_MTases"/>
    <property type="match status" value="1"/>
</dbReference>
<evidence type="ECO:0000256" key="1">
    <source>
        <dbReference type="ARBA" id="ARBA00010815"/>
    </source>
</evidence>
<evidence type="ECO:0000313" key="8">
    <source>
        <dbReference type="EMBL" id="KRN90568.1"/>
    </source>
</evidence>
<evidence type="ECO:0000256" key="6">
    <source>
        <dbReference type="PIRSR" id="PIRSR003085-1"/>
    </source>
</evidence>
<evidence type="ECO:0000256" key="5">
    <source>
        <dbReference type="ARBA" id="ARBA00023098"/>
    </source>
</evidence>
<keyword evidence="3 8" id="KW-0808">Transferase</keyword>
<dbReference type="InterPro" id="IPR029063">
    <property type="entry name" value="SAM-dependent_MTases_sf"/>
</dbReference>